<evidence type="ECO:0000313" key="1">
    <source>
        <dbReference type="EMBL" id="CAB3772880.1"/>
    </source>
</evidence>
<organism evidence="1 2">
    <name type="scientific">Paraburkholderia humisilvae</name>
    <dbReference type="NCBI Taxonomy" id="627669"/>
    <lineage>
        <taxon>Bacteria</taxon>
        <taxon>Pseudomonadati</taxon>
        <taxon>Pseudomonadota</taxon>
        <taxon>Betaproteobacteria</taxon>
        <taxon>Burkholderiales</taxon>
        <taxon>Burkholderiaceae</taxon>
        <taxon>Paraburkholderia</taxon>
    </lineage>
</organism>
<keyword evidence="2" id="KW-1185">Reference proteome</keyword>
<name>A0A6J5F219_9BURK</name>
<proteinExistence type="predicted"/>
<protein>
    <submittedName>
        <fullName evidence="1">Uncharacterized protein</fullName>
    </submittedName>
</protein>
<dbReference type="EMBL" id="CADIKH010000064">
    <property type="protein sequence ID" value="CAB3772880.1"/>
    <property type="molecule type" value="Genomic_DNA"/>
</dbReference>
<sequence length="86" mass="9772">MSHQRRHIGPAAVECLGTYFYSLSRVADDVRGSPVFARCLKSRKCFVARFYMKDCSEIRHHLSGFGNLTDCPRLARPVCHVGRTTQ</sequence>
<dbReference type="Proteomes" id="UP000494363">
    <property type="component" value="Unassembled WGS sequence"/>
</dbReference>
<accession>A0A6J5F219</accession>
<reference evidence="1 2" key="1">
    <citation type="submission" date="2020-04" db="EMBL/GenBank/DDBJ databases">
        <authorList>
            <person name="De Canck E."/>
        </authorList>
    </citation>
    <scope>NUCLEOTIDE SEQUENCE [LARGE SCALE GENOMIC DNA]</scope>
    <source>
        <strain evidence="1 2">LMG 29542</strain>
    </source>
</reference>
<evidence type="ECO:0000313" key="2">
    <source>
        <dbReference type="Proteomes" id="UP000494363"/>
    </source>
</evidence>
<dbReference type="AlphaFoldDB" id="A0A6J5F219"/>
<gene>
    <name evidence="1" type="ORF">LMG29542_07010</name>
</gene>